<feature type="non-terminal residue" evidence="1">
    <location>
        <position position="99"/>
    </location>
</feature>
<feature type="non-terminal residue" evidence="1">
    <location>
        <position position="1"/>
    </location>
</feature>
<dbReference type="EMBL" id="JASPKZ010007229">
    <property type="protein sequence ID" value="KAJ9585972.1"/>
    <property type="molecule type" value="Genomic_DNA"/>
</dbReference>
<accession>A0AAD8EDN7</accession>
<keyword evidence="2" id="KW-1185">Reference proteome</keyword>
<gene>
    <name evidence="1" type="ORF">L9F63_020386</name>
</gene>
<evidence type="ECO:0000313" key="1">
    <source>
        <dbReference type="EMBL" id="KAJ9585972.1"/>
    </source>
</evidence>
<protein>
    <submittedName>
        <fullName evidence="1">Uncharacterized protein</fullName>
    </submittedName>
</protein>
<reference evidence="1" key="1">
    <citation type="journal article" date="2023" name="IScience">
        <title>Live-bearing cockroach genome reveals convergent evolutionary mechanisms linked to viviparity in insects and beyond.</title>
        <authorList>
            <person name="Fouks B."/>
            <person name="Harrison M.C."/>
            <person name="Mikhailova A.A."/>
            <person name="Marchal E."/>
            <person name="English S."/>
            <person name="Carruthers M."/>
            <person name="Jennings E.C."/>
            <person name="Chiamaka E.L."/>
            <person name="Frigard R.A."/>
            <person name="Pippel M."/>
            <person name="Attardo G.M."/>
            <person name="Benoit J.B."/>
            <person name="Bornberg-Bauer E."/>
            <person name="Tobe S.S."/>
        </authorList>
    </citation>
    <scope>NUCLEOTIDE SEQUENCE</scope>
    <source>
        <strain evidence="1">Stay&amp;Tobe</strain>
    </source>
</reference>
<evidence type="ECO:0000313" key="2">
    <source>
        <dbReference type="Proteomes" id="UP001233999"/>
    </source>
</evidence>
<dbReference type="Proteomes" id="UP001233999">
    <property type="component" value="Unassembled WGS sequence"/>
</dbReference>
<organism evidence="1 2">
    <name type="scientific">Diploptera punctata</name>
    <name type="common">Pacific beetle cockroach</name>
    <dbReference type="NCBI Taxonomy" id="6984"/>
    <lineage>
        <taxon>Eukaryota</taxon>
        <taxon>Metazoa</taxon>
        <taxon>Ecdysozoa</taxon>
        <taxon>Arthropoda</taxon>
        <taxon>Hexapoda</taxon>
        <taxon>Insecta</taxon>
        <taxon>Pterygota</taxon>
        <taxon>Neoptera</taxon>
        <taxon>Polyneoptera</taxon>
        <taxon>Dictyoptera</taxon>
        <taxon>Blattodea</taxon>
        <taxon>Blaberoidea</taxon>
        <taxon>Blaberidae</taxon>
        <taxon>Diplopterinae</taxon>
        <taxon>Diploptera</taxon>
    </lineage>
</organism>
<proteinExistence type="predicted"/>
<reference evidence="1" key="2">
    <citation type="submission" date="2023-05" db="EMBL/GenBank/DDBJ databases">
        <authorList>
            <person name="Fouks B."/>
        </authorList>
    </citation>
    <scope>NUCLEOTIDE SEQUENCE</scope>
    <source>
        <strain evidence="1">Stay&amp;Tobe</strain>
        <tissue evidence="1">Testes</tissue>
    </source>
</reference>
<sequence>VEELLGRPIQDELAEETGVDVALDALTDVSTAARTMSGKVEGLLTSCLETREMVMESREQLADLRMQVDMFRQQCPTRFRPLCNTVNASGLDVVLRLDA</sequence>
<dbReference type="AlphaFoldDB" id="A0AAD8EDN7"/>
<name>A0AAD8EDN7_DIPPU</name>
<comment type="caution">
    <text evidence="1">The sequence shown here is derived from an EMBL/GenBank/DDBJ whole genome shotgun (WGS) entry which is preliminary data.</text>
</comment>